<evidence type="ECO:0000256" key="4">
    <source>
        <dbReference type="SAM" id="MobiDB-lite"/>
    </source>
</evidence>
<reference evidence="7 8" key="1">
    <citation type="journal article" date="2018" name="Nat. Ecol. Evol.">
        <title>Shark genomes provide insights into elasmobranch evolution and the origin of vertebrates.</title>
        <authorList>
            <person name="Hara Y"/>
            <person name="Yamaguchi K"/>
            <person name="Onimaru K"/>
            <person name="Kadota M"/>
            <person name="Koyanagi M"/>
            <person name="Keeley SD"/>
            <person name="Tatsumi K"/>
            <person name="Tanaka K"/>
            <person name="Motone F"/>
            <person name="Kageyama Y"/>
            <person name="Nozu R"/>
            <person name="Adachi N"/>
            <person name="Nishimura O"/>
            <person name="Nakagawa R"/>
            <person name="Tanegashima C"/>
            <person name="Kiyatake I"/>
            <person name="Matsumoto R"/>
            <person name="Murakumo K"/>
            <person name="Nishida K"/>
            <person name="Terakita A"/>
            <person name="Kuratani S"/>
            <person name="Sato K"/>
            <person name="Hyodo S Kuraku.S."/>
        </authorList>
    </citation>
    <scope>NUCLEOTIDE SEQUENCE [LARGE SCALE GENOMIC DNA]</scope>
</reference>
<feature type="compositionally biased region" description="Low complexity" evidence="4">
    <location>
        <begin position="261"/>
        <end position="276"/>
    </location>
</feature>
<dbReference type="PANTHER" id="PTHR45736:SF11">
    <property type="entry name" value="GLUTAMINE-RICH PROTEIN 1-LIKE"/>
    <property type="match status" value="1"/>
</dbReference>
<dbReference type="InterPro" id="IPR057926">
    <property type="entry name" value="QRICH1_dom"/>
</dbReference>
<feature type="compositionally biased region" description="Polar residues" evidence="4">
    <location>
        <begin position="278"/>
        <end position="315"/>
    </location>
</feature>
<keyword evidence="8" id="KW-1185">Reference proteome</keyword>
<accession>A0A401SXK8</accession>
<evidence type="ECO:0000256" key="2">
    <source>
        <dbReference type="ARBA" id="ARBA00022553"/>
    </source>
</evidence>
<comment type="caution">
    <text evidence="7">The sequence shown here is derived from an EMBL/GenBank/DDBJ whole genome shotgun (WGS) entry which is preliminary data.</text>
</comment>
<sequence>MVWARRERRRLPVDGPPGLWGPRLRTHPWMCKLGRPPRDLADARARRLGRWGRCPERSRRFPRQWGAAHARLRMCRDPAKAVGGKRYDAAHALRRVGGRGLMGPAPFSWAGGKKREPRMRVNGAASPAAAAFSCRPPPRYSLLIDVGCRLSTVASDASTRFKTKLLKMNHSLENSIPYEEYLRMKARTIPQHRMKEFLDSMNGKGSEEIQQFVQTPVTMYQQRGHYIYMDSADVAGSLLELSRPISSPIQQHASQGSPLGQQQMQSHHVQAQQVHQLEIQTNHQSLQAKQMQAQLQSHTSSEEPQTGSQAVNSITQERRPSSSSVPQPVKKRKVDLPTEESYTMSQPAVQNTVTTVLTLSSQAQQQGYIPVRQELLTVDSSQLYGVVPATTSVTGPLSNTESWTIYTTPAPCSEGQTVLQSSIPHDTCNLVQIDEIPMSMTGIKIEDDKDKTPVLSDGGKNLQDKMIQPSVTAAFSTQFVNVNGNLHIPVTIQAGGRAYQSLKYWDPQQLQVQAIQTHTTEQQIEAQADLMLPDSLKPEEGASVWQNWAQVKNAEIMKEAENKPPLPGRRQPMKFREDALCATLVELNYGLCLMTKEARYSDGSPYEADLLYYFFLCIQKHMFENGRIDNIFADLYYSKFTEKLHEVLKEWHPKISPLGYVIPSRITEEMLWDCKQLGAHSPATLLYTLMYFNTKYFMLKTVEQHSKLAFSKVLKQMKKNPGNSKDKCSSIRYLRLYGQLQAGQKVTEDMYVEQLENSENPLRCPIKLYDFYLFKCPQSAKGRNDAFYLNAEPVVAPNSPIWYSTQPVSNEAMEQMLTRILMIREVQEAYVNIEIPPF</sequence>
<protein>
    <submittedName>
        <fullName evidence="7">Uncharacterized protein</fullName>
    </submittedName>
</protein>
<name>A0A401SXK8_CHIPU</name>
<feature type="compositionally biased region" description="Polar residues" evidence="4">
    <location>
        <begin position="248"/>
        <end position="260"/>
    </location>
</feature>
<evidence type="ECO:0000259" key="5">
    <source>
        <dbReference type="Pfam" id="PF12012"/>
    </source>
</evidence>
<dbReference type="EMBL" id="BEZZ01000668">
    <property type="protein sequence ID" value="GCC35139.1"/>
    <property type="molecule type" value="Genomic_DNA"/>
</dbReference>
<dbReference type="Proteomes" id="UP000287033">
    <property type="component" value="Unassembled WGS sequence"/>
</dbReference>
<feature type="domain" description="ZMYM2-like/QRICH1 C-terminal" evidence="5">
    <location>
        <begin position="663"/>
        <end position="822"/>
    </location>
</feature>
<dbReference type="Pfam" id="PF12012">
    <property type="entry name" value="DUF3504"/>
    <property type="match status" value="1"/>
</dbReference>
<keyword evidence="2" id="KW-0597">Phosphoprotein</keyword>
<gene>
    <name evidence="7" type="ORF">chiPu_0013620</name>
</gene>
<feature type="region of interest" description="Disordered" evidence="4">
    <location>
        <begin position="248"/>
        <end position="343"/>
    </location>
</feature>
<keyword evidence="1" id="KW-1017">Isopeptide bond</keyword>
<evidence type="ECO:0000313" key="8">
    <source>
        <dbReference type="Proteomes" id="UP000287033"/>
    </source>
</evidence>
<dbReference type="AlphaFoldDB" id="A0A401SXK8"/>
<evidence type="ECO:0000313" key="7">
    <source>
        <dbReference type="EMBL" id="GCC35139.1"/>
    </source>
</evidence>
<organism evidence="7 8">
    <name type="scientific">Chiloscyllium punctatum</name>
    <name type="common">Brownbanded bambooshark</name>
    <name type="synonym">Hemiscyllium punctatum</name>
    <dbReference type="NCBI Taxonomy" id="137246"/>
    <lineage>
        <taxon>Eukaryota</taxon>
        <taxon>Metazoa</taxon>
        <taxon>Chordata</taxon>
        <taxon>Craniata</taxon>
        <taxon>Vertebrata</taxon>
        <taxon>Chondrichthyes</taxon>
        <taxon>Elasmobranchii</taxon>
        <taxon>Galeomorphii</taxon>
        <taxon>Galeoidea</taxon>
        <taxon>Orectolobiformes</taxon>
        <taxon>Hemiscylliidae</taxon>
        <taxon>Chiloscyllium</taxon>
    </lineage>
</organism>
<keyword evidence="3" id="KW-0832">Ubl conjugation</keyword>
<proteinExistence type="predicted"/>
<dbReference type="Pfam" id="PF25561">
    <property type="entry name" value="QRICH1"/>
    <property type="match status" value="1"/>
</dbReference>
<dbReference type="PANTHER" id="PTHR45736">
    <property type="entry name" value="ZINC FINGER MYM-TYPE PROTEIN"/>
    <property type="match status" value="1"/>
</dbReference>
<dbReference type="OrthoDB" id="10025028at2759"/>
<dbReference type="InterPro" id="IPR051284">
    <property type="entry name" value="ZnF_MYMT-QRICH1"/>
</dbReference>
<feature type="domain" description="QRICH1-like" evidence="6">
    <location>
        <begin position="536"/>
        <end position="651"/>
    </location>
</feature>
<dbReference type="OMA" id="QRGHYIY"/>
<evidence type="ECO:0000256" key="1">
    <source>
        <dbReference type="ARBA" id="ARBA00022499"/>
    </source>
</evidence>
<dbReference type="InterPro" id="IPR021893">
    <property type="entry name" value="ZMYM2-like_C"/>
</dbReference>
<evidence type="ECO:0000259" key="6">
    <source>
        <dbReference type="Pfam" id="PF25561"/>
    </source>
</evidence>
<evidence type="ECO:0000256" key="3">
    <source>
        <dbReference type="ARBA" id="ARBA00022843"/>
    </source>
</evidence>